<dbReference type="Proteomes" id="UP000239532">
    <property type="component" value="Unassembled WGS sequence"/>
</dbReference>
<proteinExistence type="predicted"/>
<accession>A0A2S9WXK9</accession>
<dbReference type="InterPro" id="IPR007485">
    <property type="entry name" value="LPS_assembly_LptE"/>
</dbReference>
<sequence>MTFKIIRISIALLLAISLQSCGFYRLNAVSIPDNIKTFQVDYFGYTAVQTEVGIERTFTLALQDLIQDQSSLTLVTSNGDYIYQGEITRYYISPITATANNRASQNRLTIDINVRFINTKNDEESFEKPYSFYYDYDANTILQNAALDTALEVIFTQITQDIFNDTLAKW</sequence>
<gene>
    <name evidence="1" type="ORF">BST86_14470</name>
</gene>
<dbReference type="Pfam" id="PF04390">
    <property type="entry name" value="LptE"/>
    <property type="match status" value="1"/>
</dbReference>
<reference evidence="1 2" key="1">
    <citation type="submission" date="2016-11" db="EMBL/GenBank/DDBJ databases">
        <title>Trade-off between light-utilization and light-protection in marine flavobacteria.</title>
        <authorList>
            <person name="Kumagai Y."/>
        </authorList>
    </citation>
    <scope>NUCLEOTIDE SEQUENCE [LARGE SCALE GENOMIC DNA]</scope>
    <source>
        <strain evidence="1 2">JCM 17109</strain>
    </source>
</reference>
<name>A0A2S9WXK9_9FLAO</name>
<dbReference type="EMBL" id="MQUC01000003">
    <property type="protein sequence ID" value="PRP68204.1"/>
    <property type="molecule type" value="Genomic_DNA"/>
</dbReference>
<dbReference type="GO" id="GO:0043165">
    <property type="term" value="P:Gram-negative-bacterium-type cell outer membrane assembly"/>
    <property type="evidence" value="ECO:0007669"/>
    <property type="project" value="InterPro"/>
</dbReference>
<organism evidence="1 2">
    <name type="scientific">Nonlabens agnitus</name>
    <dbReference type="NCBI Taxonomy" id="870484"/>
    <lineage>
        <taxon>Bacteria</taxon>
        <taxon>Pseudomonadati</taxon>
        <taxon>Bacteroidota</taxon>
        <taxon>Flavobacteriia</taxon>
        <taxon>Flavobacteriales</taxon>
        <taxon>Flavobacteriaceae</taxon>
        <taxon>Nonlabens</taxon>
    </lineage>
</organism>
<dbReference type="OrthoDB" id="9790776at2"/>
<keyword evidence="2" id="KW-1185">Reference proteome</keyword>
<dbReference type="AlphaFoldDB" id="A0A2S9WXK9"/>
<dbReference type="PROSITE" id="PS51257">
    <property type="entry name" value="PROKAR_LIPOPROTEIN"/>
    <property type="match status" value="1"/>
</dbReference>
<evidence type="ECO:0008006" key="3">
    <source>
        <dbReference type="Google" id="ProtNLM"/>
    </source>
</evidence>
<evidence type="ECO:0000313" key="2">
    <source>
        <dbReference type="Proteomes" id="UP000239532"/>
    </source>
</evidence>
<comment type="caution">
    <text evidence="1">The sequence shown here is derived from an EMBL/GenBank/DDBJ whole genome shotgun (WGS) entry which is preliminary data.</text>
</comment>
<dbReference type="RefSeq" id="WP_055411914.1">
    <property type="nucleotide sequence ID" value="NZ_MQUC01000003.1"/>
</dbReference>
<dbReference type="GO" id="GO:0019867">
    <property type="term" value="C:outer membrane"/>
    <property type="evidence" value="ECO:0007669"/>
    <property type="project" value="InterPro"/>
</dbReference>
<evidence type="ECO:0000313" key="1">
    <source>
        <dbReference type="EMBL" id="PRP68204.1"/>
    </source>
</evidence>
<protein>
    <recommendedName>
        <fullName evidence="3">Lipoprotein</fullName>
    </recommendedName>
</protein>